<dbReference type="InterPro" id="IPR001173">
    <property type="entry name" value="Glyco_trans_2-like"/>
</dbReference>
<dbReference type="AlphaFoldDB" id="A0A8J2LG95"/>
<dbReference type="EMBL" id="CAJVCH010569952">
    <property type="protein sequence ID" value="CAG7833605.1"/>
    <property type="molecule type" value="Genomic_DNA"/>
</dbReference>
<evidence type="ECO:0000313" key="2">
    <source>
        <dbReference type="EMBL" id="CAG7833605.1"/>
    </source>
</evidence>
<protein>
    <recommendedName>
        <fullName evidence="1">Glycosyltransferase 2-like domain-containing protein</fullName>
    </recommendedName>
</protein>
<dbReference type="PANTHER" id="PTHR22916">
    <property type="entry name" value="GLYCOSYLTRANSFERASE"/>
    <property type="match status" value="1"/>
</dbReference>
<dbReference type="Proteomes" id="UP000708208">
    <property type="component" value="Unassembled WGS sequence"/>
</dbReference>
<organism evidence="2 3">
    <name type="scientific">Allacma fusca</name>
    <dbReference type="NCBI Taxonomy" id="39272"/>
    <lineage>
        <taxon>Eukaryota</taxon>
        <taxon>Metazoa</taxon>
        <taxon>Ecdysozoa</taxon>
        <taxon>Arthropoda</taxon>
        <taxon>Hexapoda</taxon>
        <taxon>Collembola</taxon>
        <taxon>Symphypleona</taxon>
        <taxon>Sminthuridae</taxon>
        <taxon>Allacma</taxon>
    </lineage>
</organism>
<gene>
    <name evidence="2" type="ORF">AFUS01_LOCUS43212</name>
</gene>
<dbReference type="PANTHER" id="PTHR22916:SF3">
    <property type="entry name" value="UDP-GLCNAC:BETAGAL BETA-1,3-N-ACETYLGLUCOSAMINYLTRANSFERASE-LIKE PROTEIN 1"/>
    <property type="match status" value="1"/>
</dbReference>
<dbReference type="OrthoDB" id="206708at2759"/>
<dbReference type="Pfam" id="PF00535">
    <property type="entry name" value="Glycos_transf_2"/>
    <property type="match status" value="1"/>
</dbReference>
<reference evidence="2" key="1">
    <citation type="submission" date="2021-06" db="EMBL/GenBank/DDBJ databases">
        <authorList>
            <person name="Hodson N. C."/>
            <person name="Mongue J. A."/>
            <person name="Jaron S. K."/>
        </authorList>
    </citation>
    <scope>NUCLEOTIDE SEQUENCE</scope>
</reference>
<name>A0A8J2LG95_9HEXA</name>
<sequence>MSDQKDLIQSTISVVKVSVIIPVHNGELFLNDCLESIQNQTLTGSECNLTVEVSIFDDGSTDTTGAIIQQWVEIFSKLNAFSLVTSRNSDGKPKGVGFAKNRAVEQSTGEYLCFCDADDVMEPTRIVEQFKAAVKNKDAIIGSRFTRLPSDSTKNFTCWANNLTDKQLYTQIFQSFGPTLVMPTWFCHRNVFERVEMGFHEGGAGVPEDLIFFYKHLNLGGMLQRVDDSLMVYRYHPNATTFSIKEETIWETRLNQFQQDILSLPAWSRFSIYGAGKLGRRFFRSLRADVQNQVQQFCDIDPKKVQQKRYEPYPNPKKFKIPIVHYEDSKGPYVVCIKTEFTWDSENPFQKLVQQKDLIEGQDFFYFN</sequence>
<comment type="caution">
    <text evidence="2">The sequence shown here is derived from an EMBL/GenBank/DDBJ whole genome shotgun (WGS) entry which is preliminary data.</text>
</comment>
<proteinExistence type="predicted"/>
<keyword evidence="3" id="KW-1185">Reference proteome</keyword>
<accession>A0A8J2LG95</accession>
<dbReference type="GO" id="GO:0016757">
    <property type="term" value="F:glycosyltransferase activity"/>
    <property type="evidence" value="ECO:0007669"/>
    <property type="project" value="UniProtKB-ARBA"/>
</dbReference>
<feature type="domain" description="Glycosyltransferase 2-like" evidence="1">
    <location>
        <begin position="18"/>
        <end position="156"/>
    </location>
</feature>
<evidence type="ECO:0000259" key="1">
    <source>
        <dbReference type="Pfam" id="PF00535"/>
    </source>
</evidence>
<evidence type="ECO:0000313" key="3">
    <source>
        <dbReference type="Proteomes" id="UP000708208"/>
    </source>
</evidence>